<dbReference type="InterPro" id="IPR001917">
    <property type="entry name" value="Aminotrans_II_pyridoxalP_BS"/>
</dbReference>
<keyword evidence="8" id="KW-0368">Histidine biosynthesis</keyword>
<evidence type="ECO:0000256" key="8">
    <source>
        <dbReference type="HAMAP-Rule" id="MF_01023"/>
    </source>
</evidence>
<keyword evidence="4 8" id="KW-0032">Aminotransferase</keyword>
<evidence type="ECO:0000256" key="7">
    <source>
        <dbReference type="ARBA" id="ARBA00047481"/>
    </source>
</evidence>
<dbReference type="RefSeq" id="WP_117960681.1">
    <property type="nucleotide sequence ID" value="NZ_JAJEQF010000010.1"/>
</dbReference>
<dbReference type="InterPro" id="IPR015422">
    <property type="entry name" value="PyrdxlP-dep_Trfase_small"/>
</dbReference>
<comment type="caution">
    <text evidence="10">The sequence shown here is derived from an EMBL/GenBank/DDBJ whole genome shotgun (WGS) entry which is preliminary data.</text>
</comment>
<dbReference type="SUPFAM" id="SSF53383">
    <property type="entry name" value="PLP-dependent transferases"/>
    <property type="match status" value="1"/>
</dbReference>
<comment type="pathway">
    <text evidence="2 8">Amino-acid biosynthesis; L-histidine biosynthesis; L-histidine from 5-phospho-alpha-D-ribose 1-diphosphate: step 7/9.</text>
</comment>
<accession>A0AAE3DM91</accession>
<dbReference type="PROSITE" id="PS00599">
    <property type="entry name" value="AA_TRANSFER_CLASS_2"/>
    <property type="match status" value="1"/>
</dbReference>
<evidence type="ECO:0000256" key="4">
    <source>
        <dbReference type="ARBA" id="ARBA00022576"/>
    </source>
</evidence>
<evidence type="ECO:0000256" key="6">
    <source>
        <dbReference type="ARBA" id="ARBA00022898"/>
    </source>
</evidence>
<dbReference type="PANTHER" id="PTHR43643">
    <property type="entry name" value="HISTIDINOL-PHOSPHATE AMINOTRANSFERASE 2"/>
    <property type="match status" value="1"/>
</dbReference>
<keyword evidence="6 8" id="KW-0663">Pyridoxal phosphate</keyword>
<feature type="modified residue" description="N6-(pyridoxal phosphate)lysine" evidence="8">
    <location>
        <position position="214"/>
    </location>
</feature>
<dbReference type="Gene3D" id="3.40.640.10">
    <property type="entry name" value="Type I PLP-dependent aspartate aminotransferase-like (Major domain)"/>
    <property type="match status" value="1"/>
</dbReference>
<dbReference type="InterPro" id="IPR004839">
    <property type="entry name" value="Aminotransferase_I/II_large"/>
</dbReference>
<evidence type="ECO:0000256" key="2">
    <source>
        <dbReference type="ARBA" id="ARBA00005011"/>
    </source>
</evidence>
<reference evidence="10 11" key="1">
    <citation type="submission" date="2021-10" db="EMBL/GenBank/DDBJ databases">
        <title>Anaerobic single-cell dispensing facilitates the cultivation of human gut bacteria.</title>
        <authorList>
            <person name="Afrizal A."/>
        </authorList>
    </citation>
    <scope>NUCLEOTIDE SEQUENCE [LARGE SCALE GENOMIC DNA]</scope>
    <source>
        <strain evidence="10 11">CLA-AA-H244</strain>
    </source>
</reference>
<evidence type="ECO:0000313" key="10">
    <source>
        <dbReference type="EMBL" id="MCC2167192.1"/>
    </source>
</evidence>
<dbReference type="InterPro" id="IPR015421">
    <property type="entry name" value="PyrdxlP-dep_Trfase_major"/>
</dbReference>
<comment type="similarity">
    <text evidence="8">Belongs to the class-II pyridoxal-phosphate-dependent aminotransferase family. Histidinol-phosphate aminotransferase subfamily.</text>
</comment>
<sequence>MADWEANVRRVVPYTPGEQPKRNDIIKLNTNECPYPPAPGVAKALLEFEADKLRLYPDPAALELREAIAAAVSIPEHPVAADQVFVGVGSDDVLALAFLTFFNSKKPILFPDITYSFYDVWADLYGIPYRTPELDERFRLKKADYLTENGGIIFPNPNAPTGLMENLDTIEEIVAKNPDSVVIVDEAYVDFGGVSALPLVDKYENLLIVQTFSKSRALAGMRIGFAIGQKKLISYLNDVKFSFNSYTMNRLTIACGKACVEDRGYFQEITGKIVATREWTKQKLAELGFTFPDSKANFIFATHKTVPAQELFENLKTAGIYVRYFKKPRIDNYLRITVGTQAEMERLVEVLAELVK</sequence>
<evidence type="ECO:0000256" key="1">
    <source>
        <dbReference type="ARBA" id="ARBA00001933"/>
    </source>
</evidence>
<dbReference type="InterPro" id="IPR005861">
    <property type="entry name" value="HisP_aminotrans"/>
</dbReference>
<name>A0AAE3DM91_9FIRM</name>
<evidence type="ECO:0000256" key="5">
    <source>
        <dbReference type="ARBA" id="ARBA00022679"/>
    </source>
</evidence>
<proteinExistence type="inferred from homology"/>
<dbReference type="Gene3D" id="3.90.1150.10">
    <property type="entry name" value="Aspartate Aminotransferase, domain 1"/>
    <property type="match status" value="1"/>
</dbReference>
<dbReference type="NCBIfam" id="TIGR01141">
    <property type="entry name" value="hisC"/>
    <property type="match status" value="1"/>
</dbReference>
<evidence type="ECO:0000313" key="11">
    <source>
        <dbReference type="Proteomes" id="UP001199355"/>
    </source>
</evidence>
<dbReference type="EMBL" id="JAJEQF010000010">
    <property type="protein sequence ID" value="MCC2167192.1"/>
    <property type="molecule type" value="Genomic_DNA"/>
</dbReference>
<comment type="catalytic activity">
    <reaction evidence="7 8">
        <text>L-histidinol phosphate + 2-oxoglutarate = 3-(imidazol-4-yl)-2-oxopropyl phosphate + L-glutamate</text>
        <dbReference type="Rhea" id="RHEA:23744"/>
        <dbReference type="ChEBI" id="CHEBI:16810"/>
        <dbReference type="ChEBI" id="CHEBI:29985"/>
        <dbReference type="ChEBI" id="CHEBI:57766"/>
        <dbReference type="ChEBI" id="CHEBI:57980"/>
        <dbReference type="EC" id="2.6.1.9"/>
    </reaction>
</comment>
<dbReference type="HAMAP" id="MF_01023">
    <property type="entry name" value="HisC_aminotrans_2"/>
    <property type="match status" value="1"/>
</dbReference>
<keyword evidence="5 8" id="KW-0808">Transferase</keyword>
<dbReference type="GO" id="GO:0004400">
    <property type="term" value="F:histidinol-phosphate transaminase activity"/>
    <property type="evidence" value="ECO:0007669"/>
    <property type="project" value="UniProtKB-UniRule"/>
</dbReference>
<feature type="domain" description="Aminotransferase class I/classII large" evidence="9">
    <location>
        <begin position="24"/>
        <end position="351"/>
    </location>
</feature>
<keyword evidence="11" id="KW-1185">Reference proteome</keyword>
<keyword evidence="8" id="KW-0028">Amino-acid biosynthesis</keyword>
<evidence type="ECO:0000259" key="9">
    <source>
        <dbReference type="Pfam" id="PF00155"/>
    </source>
</evidence>
<evidence type="ECO:0000256" key="3">
    <source>
        <dbReference type="ARBA" id="ARBA00011738"/>
    </source>
</evidence>
<comment type="subunit">
    <text evidence="3 8">Homodimer.</text>
</comment>
<dbReference type="GO" id="GO:0030170">
    <property type="term" value="F:pyridoxal phosphate binding"/>
    <property type="evidence" value="ECO:0007669"/>
    <property type="project" value="InterPro"/>
</dbReference>
<dbReference type="InterPro" id="IPR015424">
    <property type="entry name" value="PyrdxlP-dep_Trfase"/>
</dbReference>
<protein>
    <recommendedName>
        <fullName evidence="8">Histidinol-phosphate aminotransferase</fullName>
        <ecNumber evidence="8">2.6.1.9</ecNumber>
    </recommendedName>
    <alternativeName>
        <fullName evidence="8">Imidazole acetol-phosphate transaminase</fullName>
    </alternativeName>
</protein>
<comment type="cofactor">
    <cofactor evidence="1 8">
        <name>pyridoxal 5'-phosphate</name>
        <dbReference type="ChEBI" id="CHEBI:597326"/>
    </cofactor>
</comment>
<dbReference type="AlphaFoldDB" id="A0AAE3DM91"/>
<dbReference type="CDD" id="cd00609">
    <property type="entry name" value="AAT_like"/>
    <property type="match status" value="1"/>
</dbReference>
<dbReference type="InterPro" id="IPR050106">
    <property type="entry name" value="HistidinolP_aminotransfase"/>
</dbReference>
<dbReference type="Proteomes" id="UP001199355">
    <property type="component" value="Unassembled WGS sequence"/>
</dbReference>
<dbReference type="GO" id="GO:0000105">
    <property type="term" value="P:L-histidine biosynthetic process"/>
    <property type="evidence" value="ECO:0007669"/>
    <property type="project" value="UniProtKB-UniRule"/>
</dbReference>
<gene>
    <name evidence="8 10" type="primary">hisC</name>
    <name evidence="10" type="ORF">LKD45_05690</name>
</gene>
<organism evidence="10 11">
    <name type="scientific">Gallintestinimicrobium propionicum</name>
    <dbReference type="NCBI Taxonomy" id="2981770"/>
    <lineage>
        <taxon>Bacteria</taxon>
        <taxon>Bacillati</taxon>
        <taxon>Bacillota</taxon>
        <taxon>Clostridia</taxon>
        <taxon>Lachnospirales</taxon>
        <taxon>Lachnospiraceae</taxon>
        <taxon>Gallintestinimicrobium</taxon>
    </lineage>
</organism>
<dbReference type="PANTHER" id="PTHR43643:SF3">
    <property type="entry name" value="HISTIDINOL-PHOSPHATE AMINOTRANSFERASE"/>
    <property type="match status" value="1"/>
</dbReference>
<dbReference type="Pfam" id="PF00155">
    <property type="entry name" value="Aminotran_1_2"/>
    <property type="match status" value="1"/>
</dbReference>
<dbReference type="EC" id="2.6.1.9" evidence="8"/>